<protein>
    <submittedName>
        <fullName evidence="3">Meiosis arrest female protein 1</fullName>
    </submittedName>
</protein>
<feature type="compositionally biased region" description="Polar residues" evidence="1">
    <location>
        <begin position="727"/>
        <end position="740"/>
    </location>
</feature>
<feature type="domain" description="HTH OST-type" evidence="2">
    <location>
        <begin position="256"/>
        <end position="330"/>
    </location>
</feature>
<name>A0A833VPQ7_9POAL</name>
<dbReference type="OrthoDB" id="549353at2759"/>
<comment type="caution">
    <text evidence="3">The sequence shown here is derived from an EMBL/GenBank/DDBJ whole genome shotgun (WGS) entry which is preliminary data.</text>
</comment>
<feature type="compositionally biased region" description="Polar residues" evidence="1">
    <location>
        <begin position="583"/>
        <end position="598"/>
    </location>
</feature>
<evidence type="ECO:0000259" key="2">
    <source>
        <dbReference type="PROSITE" id="PS51644"/>
    </source>
</evidence>
<dbReference type="Pfam" id="PF12872">
    <property type="entry name" value="OST-HTH"/>
    <property type="match status" value="2"/>
</dbReference>
<dbReference type="InterPro" id="IPR041966">
    <property type="entry name" value="LOTUS-like"/>
</dbReference>
<dbReference type="PANTHER" id="PTHR14379:SF6">
    <property type="entry name" value="EMB|CAB71880.1"/>
    <property type="match status" value="1"/>
</dbReference>
<sequence>MQTLNPSRSFLLTASSPLSWPRLHLLLFFRPPFSSFSSLSCRRTEFLRQQDSCDEESKSIKVSVWWDYENCAIPAGANVHRIGNRIVSALRSSGIRGPVTINAFGDICQISRDTREALVSTGICLTHAPHNGKNSADRLLMADLIGWTADNPPPAHFFLISNDSDFATILHRLRMRNYNVLLSCFDFQVKSSLHSAATLIWPWILLAKGENFTAKQFNHPPDGMYGSWYGHQKGLLCDPLEEEPMERVVKIETPTIPKSVVSYICQVLHSYPDGIPLSILSSKVRSKNILNDNLFGFNKFSNLIDSMPDIVTLVRHPDPSKHEPYVFLTRKRSAKLVDESVEPPCMEESAQPAELEQVAIKADKPVKPSQEKSSGTGKMIQLPTKPVEPVDPSLELDIEKTDQVDDMDKGIFGRFRKVFYGNRKNSEKANPVVKCEDSFASLSVSAPVAKDKLTENNQKDEPKEKHAVSDRGLFRRIGRWFGFGREKGGTNLFADHKFWSDVESFLTSLEGSDLIAKSRTREELMQGLHNAGLLSLKSLEEAHIIQLIDLLISEKKWIRENTSSTFPFTLSIPSASTPSTTSQENLPQSITNPDQSSIKKPPLKRKMLSDFRKLVKEMLDEQPEGFQMGYFKPRFEKKFGYMLEYRKLGYLKLVSLFQTIPGIEIVGNKVREYDRKEKKIEADNIGEDVADSNEEDSVFDELGPISKKIKHEPSLSDEEFSDESETKASTGFNRETTKEQSSLNKIFDTFASTKDGDAMRKKPLGLVEIFDCSRRYNDNRSELWLGDSVRKPRSLRSQKGQYKFVADEVEDEKKKIVESILGTLKRNGDSNIMVEGKGI</sequence>
<dbReference type="Proteomes" id="UP000623129">
    <property type="component" value="Unassembled WGS sequence"/>
</dbReference>
<dbReference type="Gene3D" id="3.30.420.610">
    <property type="entry name" value="LOTUS domain-like"/>
    <property type="match status" value="2"/>
</dbReference>
<dbReference type="Pfam" id="PF14418">
    <property type="entry name" value="OHA"/>
    <property type="match status" value="1"/>
</dbReference>
<evidence type="ECO:0000256" key="1">
    <source>
        <dbReference type="SAM" id="MobiDB-lite"/>
    </source>
</evidence>
<dbReference type="EMBL" id="SWLB01000013">
    <property type="protein sequence ID" value="KAF3330553.1"/>
    <property type="molecule type" value="Genomic_DNA"/>
</dbReference>
<dbReference type="Gene3D" id="3.40.50.1010">
    <property type="entry name" value="5'-nuclease"/>
    <property type="match status" value="1"/>
</dbReference>
<dbReference type="InterPro" id="IPR025605">
    <property type="entry name" value="OST-HTH/LOTUS_dom"/>
</dbReference>
<dbReference type="AlphaFoldDB" id="A0A833VPQ7"/>
<keyword evidence="4" id="KW-1185">Reference proteome</keyword>
<dbReference type="GO" id="GO:0005777">
    <property type="term" value="C:peroxisome"/>
    <property type="evidence" value="ECO:0007669"/>
    <property type="project" value="InterPro"/>
</dbReference>
<dbReference type="InterPro" id="IPR025677">
    <property type="entry name" value="OST-HTH-assoc_dom"/>
</dbReference>
<feature type="domain" description="HTH OST-type" evidence="2">
    <location>
        <begin position="607"/>
        <end position="684"/>
    </location>
</feature>
<dbReference type="PANTHER" id="PTHR14379">
    <property type="entry name" value="LIMKAIN B LKAP"/>
    <property type="match status" value="1"/>
</dbReference>
<reference evidence="3" key="1">
    <citation type="submission" date="2020-01" db="EMBL/GenBank/DDBJ databases">
        <title>Genome sequence of Kobresia littledalei, the first chromosome-level genome in the family Cyperaceae.</title>
        <authorList>
            <person name="Qu G."/>
        </authorList>
    </citation>
    <scope>NUCLEOTIDE SEQUENCE</scope>
    <source>
        <strain evidence="3">C.B.Clarke</strain>
        <tissue evidence="3">Leaf</tissue>
    </source>
</reference>
<evidence type="ECO:0000313" key="4">
    <source>
        <dbReference type="Proteomes" id="UP000623129"/>
    </source>
</evidence>
<dbReference type="GO" id="GO:0010468">
    <property type="term" value="P:regulation of gene expression"/>
    <property type="evidence" value="ECO:0007669"/>
    <property type="project" value="InterPro"/>
</dbReference>
<dbReference type="PROSITE" id="PS51644">
    <property type="entry name" value="HTH_OST"/>
    <property type="match status" value="2"/>
</dbReference>
<evidence type="ECO:0000313" key="3">
    <source>
        <dbReference type="EMBL" id="KAF3330553.1"/>
    </source>
</evidence>
<feature type="region of interest" description="Disordered" evidence="1">
    <location>
        <begin position="364"/>
        <end position="391"/>
    </location>
</feature>
<gene>
    <name evidence="3" type="ORF">FCM35_KLT03907</name>
</gene>
<organism evidence="3 4">
    <name type="scientific">Carex littledalei</name>
    <dbReference type="NCBI Taxonomy" id="544730"/>
    <lineage>
        <taxon>Eukaryota</taxon>
        <taxon>Viridiplantae</taxon>
        <taxon>Streptophyta</taxon>
        <taxon>Embryophyta</taxon>
        <taxon>Tracheophyta</taxon>
        <taxon>Spermatophyta</taxon>
        <taxon>Magnoliopsida</taxon>
        <taxon>Liliopsida</taxon>
        <taxon>Poales</taxon>
        <taxon>Cyperaceae</taxon>
        <taxon>Cyperoideae</taxon>
        <taxon>Cariceae</taxon>
        <taxon>Carex</taxon>
        <taxon>Carex subgen. Euthyceras</taxon>
    </lineage>
</organism>
<dbReference type="CDD" id="cd08824">
    <property type="entry name" value="LOTUS"/>
    <property type="match status" value="1"/>
</dbReference>
<feature type="region of interest" description="Disordered" evidence="1">
    <location>
        <begin position="575"/>
        <end position="601"/>
    </location>
</feature>
<dbReference type="GO" id="GO:0004540">
    <property type="term" value="F:RNA nuclease activity"/>
    <property type="evidence" value="ECO:0007669"/>
    <property type="project" value="InterPro"/>
</dbReference>
<feature type="region of interest" description="Disordered" evidence="1">
    <location>
        <begin position="710"/>
        <end position="740"/>
    </location>
</feature>
<dbReference type="InterPro" id="IPR024768">
    <property type="entry name" value="Marf1"/>
</dbReference>
<dbReference type="InterPro" id="IPR021139">
    <property type="entry name" value="NYN"/>
</dbReference>
<proteinExistence type="predicted"/>
<dbReference type="Pfam" id="PF01936">
    <property type="entry name" value="NYN"/>
    <property type="match status" value="1"/>
</dbReference>
<dbReference type="CDD" id="cd10910">
    <property type="entry name" value="PIN_limkain_b1_N_like"/>
    <property type="match status" value="1"/>
</dbReference>
<accession>A0A833VPQ7</accession>